<evidence type="ECO:0000313" key="7">
    <source>
        <dbReference type="EMBL" id="VVM04385.1"/>
    </source>
</evidence>
<comment type="similarity">
    <text evidence="1 3">Belongs to the GcvH family.</text>
</comment>
<feature type="modified residue" description="N6-lipoyllysine" evidence="3 4">
    <location>
        <position position="63"/>
    </location>
</feature>
<evidence type="ECO:0000256" key="1">
    <source>
        <dbReference type="ARBA" id="ARBA00009249"/>
    </source>
</evidence>
<evidence type="ECO:0000256" key="2">
    <source>
        <dbReference type="ARBA" id="ARBA00022823"/>
    </source>
</evidence>
<evidence type="ECO:0000256" key="5">
    <source>
        <dbReference type="SAM" id="MobiDB-lite"/>
    </source>
</evidence>
<keyword evidence="2 3" id="KW-0450">Lipoyl</keyword>
<evidence type="ECO:0000256" key="4">
    <source>
        <dbReference type="PIRSR" id="PIRSR617453-50"/>
    </source>
</evidence>
<dbReference type="SUPFAM" id="SSF51230">
    <property type="entry name" value="Single hybrid motif"/>
    <property type="match status" value="1"/>
</dbReference>
<dbReference type="InterPro" id="IPR011053">
    <property type="entry name" value="Single_hybrid_motif"/>
</dbReference>
<dbReference type="InterPro" id="IPR017453">
    <property type="entry name" value="GCV_H_sub"/>
</dbReference>
<comment type="cofactor">
    <cofactor evidence="3">
        <name>(R)-lipoate</name>
        <dbReference type="ChEBI" id="CHEBI:83088"/>
    </cofactor>
    <text evidence="3">Binds 1 lipoyl cofactor covalently.</text>
</comment>
<dbReference type="NCBIfam" id="TIGR00527">
    <property type="entry name" value="gcvH"/>
    <property type="match status" value="1"/>
</dbReference>
<dbReference type="PROSITE" id="PS00189">
    <property type="entry name" value="LIPOYL"/>
    <property type="match status" value="1"/>
</dbReference>
<feature type="domain" description="Lipoyl-binding" evidence="6">
    <location>
        <begin position="22"/>
        <end position="104"/>
    </location>
</feature>
<accession>A0A5E6M4X3</accession>
<dbReference type="Proteomes" id="UP000334923">
    <property type="component" value="Unassembled WGS sequence"/>
</dbReference>
<dbReference type="OrthoDB" id="9796712at2"/>
<reference evidence="7 8" key="1">
    <citation type="submission" date="2019-09" db="EMBL/GenBank/DDBJ databases">
        <authorList>
            <person name="Cremers G."/>
        </authorList>
    </citation>
    <scope>NUCLEOTIDE SEQUENCE [LARGE SCALE GENOMIC DNA]</scope>
    <source>
        <strain evidence="7">4A</strain>
    </source>
</reference>
<proteinExistence type="inferred from homology"/>
<protein>
    <recommendedName>
        <fullName evidence="3">Glycine cleavage system H protein</fullName>
    </recommendedName>
</protein>
<dbReference type="InterPro" id="IPR033753">
    <property type="entry name" value="GCV_H/Fam206"/>
</dbReference>
<dbReference type="Pfam" id="PF01597">
    <property type="entry name" value="GCV_H"/>
    <property type="match status" value="1"/>
</dbReference>
<dbReference type="EMBL" id="CABFVA020000002">
    <property type="protein sequence ID" value="VVM04385.1"/>
    <property type="molecule type" value="Genomic_DNA"/>
</dbReference>
<dbReference type="InterPro" id="IPR000089">
    <property type="entry name" value="Biotin_lipoyl"/>
</dbReference>
<dbReference type="Gene3D" id="2.40.50.100">
    <property type="match status" value="1"/>
</dbReference>
<dbReference type="PROSITE" id="PS50968">
    <property type="entry name" value="BIOTINYL_LIPOYL"/>
    <property type="match status" value="1"/>
</dbReference>
<feature type="region of interest" description="Disordered" evidence="5">
    <location>
        <begin position="111"/>
        <end position="132"/>
    </location>
</feature>
<name>A0A5E6M4X3_9BACT</name>
<dbReference type="PANTHER" id="PTHR11715">
    <property type="entry name" value="GLYCINE CLEAVAGE SYSTEM H PROTEIN"/>
    <property type="match status" value="1"/>
</dbReference>
<comment type="function">
    <text evidence="3">The glycine cleavage system catalyzes the degradation of glycine. The H protein shuttles the methylamine group of glycine from the P protein to the T protein.</text>
</comment>
<comment type="subunit">
    <text evidence="3">The glycine cleavage system is composed of four proteins: P, T, L and H.</text>
</comment>
<dbReference type="AlphaFoldDB" id="A0A5E6M4X3"/>
<dbReference type="InterPro" id="IPR002930">
    <property type="entry name" value="GCV_H"/>
</dbReference>
<dbReference type="RefSeq" id="WP_142658941.1">
    <property type="nucleotide sequence ID" value="NZ_CABFVA020000002.1"/>
</dbReference>
<dbReference type="GO" id="GO:0019464">
    <property type="term" value="P:glycine decarboxylation via glycine cleavage system"/>
    <property type="evidence" value="ECO:0007669"/>
    <property type="project" value="UniProtKB-UniRule"/>
</dbReference>
<dbReference type="GO" id="GO:0005737">
    <property type="term" value="C:cytoplasm"/>
    <property type="evidence" value="ECO:0007669"/>
    <property type="project" value="TreeGrafter"/>
</dbReference>
<dbReference type="GO" id="GO:0009249">
    <property type="term" value="P:protein lipoylation"/>
    <property type="evidence" value="ECO:0007669"/>
    <property type="project" value="TreeGrafter"/>
</dbReference>
<dbReference type="NCBIfam" id="NF002270">
    <property type="entry name" value="PRK01202.1"/>
    <property type="match status" value="1"/>
</dbReference>
<organism evidence="7 8">
    <name type="scientific">Methylacidimicrobium tartarophylax</name>
    <dbReference type="NCBI Taxonomy" id="1041768"/>
    <lineage>
        <taxon>Bacteria</taxon>
        <taxon>Pseudomonadati</taxon>
        <taxon>Verrucomicrobiota</taxon>
        <taxon>Methylacidimicrobium</taxon>
    </lineage>
</organism>
<dbReference type="PANTHER" id="PTHR11715:SF3">
    <property type="entry name" value="GLYCINE CLEAVAGE SYSTEM H PROTEIN-RELATED"/>
    <property type="match status" value="1"/>
</dbReference>
<evidence type="ECO:0000259" key="6">
    <source>
        <dbReference type="PROSITE" id="PS50968"/>
    </source>
</evidence>
<dbReference type="InterPro" id="IPR003016">
    <property type="entry name" value="2-oxoA_DH_lipoyl-BS"/>
</dbReference>
<sequence length="132" mass="14401">MKIPTDRFYSQSHEWLLFEGGMGVVGVTDYAQRELSDIVFVELPTMGMHVRRGEAVATIESVKAASDIYAPATGEVREVNAALTQNPGLINTDPYGQGWLFRIHVEDPGETERLESPEAYAKLTSGATGSTP</sequence>
<evidence type="ECO:0000313" key="8">
    <source>
        <dbReference type="Proteomes" id="UP000334923"/>
    </source>
</evidence>
<dbReference type="HAMAP" id="MF_00272">
    <property type="entry name" value="GcvH"/>
    <property type="match status" value="1"/>
</dbReference>
<dbReference type="CDD" id="cd06848">
    <property type="entry name" value="GCS_H"/>
    <property type="match status" value="1"/>
</dbReference>
<dbReference type="GO" id="GO:0005960">
    <property type="term" value="C:glycine cleavage complex"/>
    <property type="evidence" value="ECO:0007669"/>
    <property type="project" value="InterPro"/>
</dbReference>
<gene>
    <name evidence="3 7" type="primary">gcvH</name>
    <name evidence="7" type="synonym">GCSH</name>
    <name evidence="7" type="ORF">MAMT_00050</name>
</gene>
<evidence type="ECO:0000256" key="3">
    <source>
        <dbReference type="HAMAP-Rule" id="MF_00272"/>
    </source>
</evidence>
<keyword evidence="8" id="KW-1185">Reference proteome</keyword>